<feature type="compositionally biased region" description="Basic and acidic residues" evidence="2">
    <location>
        <begin position="842"/>
        <end position="863"/>
    </location>
</feature>
<gene>
    <name evidence="3" type="ORF">KHLLAP_LOCUS2396</name>
</gene>
<keyword evidence="1" id="KW-0175">Coiled coil</keyword>
<accession>A0AAI8VBQ1</accession>
<feature type="compositionally biased region" description="Acidic residues" evidence="2">
    <location>
        <begin position="785"/>
        <end position="794"/>
    </location>
</feature>
<feature type="coiled-coil region" evidence="1">
    <location>
        <begin position="1568"/>
        <end position="1605"/>
    </location>
</feature>
<dbReference type="EMBL" id="CAUWAG010000003">
    <property type="protein sequence ID" value="CAJ2501928.1"/>
    <property type="molecule type" value="Genomic_DNA"/>
</dbReference>
<reference evidence="3" key="1">
    <citation type="submission" date="2023-10" db="EMBL/GenBank/DDBJ databases">
        <authorList>
            <person name="Hackl T."/>
        </authorList>
    </citation>
    <scope>NUCLEOTIDE SEQUENCE</scope>
</reference>
<feature type="region of interest" description="Disordered" evidence="2">
    <location>
        <begin position="751"/>
        <end position="871"/>
    </location>
</feature>
<feature type="region of interest" description="Disordered" evidence="2">
    <location>
        <begin position="1214"/>
        <end position="1251"/>
    </location>
</feature>
<evidence type="ECO:0000313" key="4">
    <source>
        <dbReference type="Proteomes" id="UP001295740"/>
    </source>
</evidence>
<proteinExistence type="predicted"/>
<feature type="region of interest" description="Disordered" evidence="2">
    <location>
        <begin position="411"/>
        <end position="438"/>
    </location>
</feature>
<feature type="region of interest" description="Disordered" evidence="2">
    <location>
        <begin position="190"/>
        <end position="209"/>
    </location>
</feature>
<feature type="compositionally biased region" description="Basic residues" evidence="2">
    <location>
        <begin position="248"/>
        <end position="271"/>
    </location>
</feature>
<feature type="compositionally biased region" description="Polar residues" evidence="2">
    <location>
        <begin position="417"/>
        <end position="427"/>
    </location>
</feature>
<dbReference type="Proteomes" id="UP001295740">
    <property type="component" value="Unassembled WGS sequence"/>
</dbReference>
<comment type="caution">
    <text evidence="3">The sequence shown here is derived from an EMBL/GenBank/DDBJ whole genome shotgun (WGS) entry which is preliminary data.</text>
</comment>
<sequence length="1839" mass="206291">MSTAYTNVNGISVPKEPDRTLNVVQTMVKVLKDIENKFDQFVAAHDELDGKSKVTARVFRKLIDLHYSRVNSHCTNLSQVLQHASLEQPLLGAKDQALRDDLQAISSHGAPLERQYQQLLTKIGQTVRCSSRIDWRRQPKDDVDHHTWLQRKLRELGGGSPDLTGIAREVRSVHDILGREAKKVPAIRQKTTKSVGSPPTAGGLSPSPLFRTTAGKGWPVGPKPEFTIKNLMKDHDSEWEAVEPSAHSSRKRKHIKRATRVRPRKRAKKAAKAGDWHGKDSEKLYVNKKLNDIIAEYEKYLRENPECCNDQKGHFNKMEGFLDQALKSIGFGKHKTHLTELKTVGPGAVDVGFLDFDFRPSSSPTFLNAAARAQKEGKSMLNLNFPVGDPNVLHYGFNYYKESVLKGGLTTDEKRNLSTPDVATPKTSGGAPGPDGGGVAGFDAKKAEATRLVVAEERYFKWSNPAELWEQIHKDSTVPKSKAQVQRYPDADWPLMNPDDDLTDKPRKHYQNQLGTIYEHHKTSLNDIKNQADVQELKDQAQRLVGDVDKQMSRVKRWLRDGDGHFFPTYCEGDKEGEPTPRLGENPAPELKVTRFDGSHKEHFAILFNGVFKIRIWQTMRLVILNKLYKLGEAKLVELVRAERDKLEGWWYHEEVWGEYDDNRHIALKKSKNYKRLVNRHTTRKRMQKLWSERMKRLGEVIEELEATPDKFDAVLIQNEAAAKAAAEKAAAEAAAAEAARRAELLKAGVTASTNGKPSSARPSPPPPPPSSSPPCLPTPPTPPSDDESSPDDDDVRRDGSPDPGPDTSDGENSDGNEDGTKGQSGPAKPSETLRLLAGFRRVRDSAQQKASRAKERNDKLDDGDPGNEHLIQANNQVIMSANQSIWGMDCEIHALEQGSVPDATKKPQWTPPEDTYYWRNTKPIRKKQDPPLDIVSLGPGPIPGEHPTPTSTRVLVGAPPGFGYDPPKKPSAFTLSDITGVTGTFGTSPEPSPSPTRPTDVWKNLLKDPQGFRQTLSSTDRADEVKWRYAYAQKLEKELKLAKSTQVPVPGVRNQMLDDARFWNKIDMLELRDNMGATESSKKKPNPLPAIRGWAGVNDDAKNLSYDEFLIRNLRVLRESLPKGEKLIPDDEWVRILAAASLYSTRLQQDRLDDSDPWRTEAGAVGEIQRLLDVANKDYPLTNAEQRQGNRFVVIGDVALHFLNRYSQNYLRPLRMPKRPTGPVAPDSKPTTEKTTKKPQPTTGLSQDKNGDWWSTNWTLAQLADFDAWKDSLQGSVGIVFLHDRWISSFCIAYFEANIAAGRPVHKSFEDVLKENWKTTYECFESERAKDKGAPEPYKAARDEFVKKNIAVATSRLGKDILEVVKPLRSTTPADSTGPPANPLEQLLGEVRSLYDDAIFAIYSEAIQERQVESEEEPDVRTELAPYFEYYWEATIEPFVKKAFYSKDPKETQGLLGRTGKYFASQTQFKEVDSRVRIARLRTSLDKQATEDVQKTFTGDKTIGDGARGSAVDIMVDLIMKDMGKAVEDFVRGQGDDVLKGKAFAQTYAKVLEDVMTKRTKIIKDEQDKLAVDANQQAAEIKKLEEERKKKEAEAQRKEDAEKKQFELNTRKYADRQITDQIGIAVKNNELPVYVQAPLQGVLTSYLERFLSNYTVSQGTANTNRATYYTIDGSIRVVIHAFEEVKKRVQKTVVDGKLGAAVAEAKNKDVLLAVLNNFISDQPVLDLPTVQSDMEDHIDYEVKKTSRAWRKEQNIAIESEGQSESEDDDAGIQGSDGWPDFKQLFNSWYTAKLADVVLSPLPVREPAVHLKKPIHPGKAGFPSPRWIMGDKGKWVAEL</sequence>
<evidence type="ECO:0000256" key="1">
    <source>
        <dbReference type="SAM" id="Coils"/>
    </source>
</evidence>
<feature type="region of interest" description="Disordered" evidence="2">
    <location>
        <begin position="240"/>
        <end position="274"/>
    </location>
</feature>
<feature type="compositionally biased region" description="Pro residues" evidence="2">
    <location>
        <begin position="763"/>
        <end position="784"/>
    </location>
</feature>
<evidence type="ECO:0000256" key="2">
    <source>
        <dbReference type="SAM" id="MobiDB-lite"/>
    </source>
</evidence>
<organism evidence="3 4">
    <name type="scientific">Anthostomella pinea</name>
    <dbReference type="NCBI Taxonomy" id="933095"/>
    <lineage>
        <taxon>Eukaryota</taxon>
        <taxon>Fungi</taxon>
        <taxon>Dikarya</taxon>
        <taxon>Ascomycota</taxon>
        <taxon>Pezizomycotina</taxon>
        <taxon>Sordariomycetes</taxon>
        <taxon>Xylariomycetidae</taxon>
        <taxon>Xylariales</taxon>
        <taxon>Xylariaceae</taxon>
        <taxon>Anthostomella</taxon>
    </lineage>
</organism>
<protein>
    <submittedName>
        <fullName evidence="3">Uu.00g047810.m01.CDS01</fullName>
    </submittedName>
</protein>
<keyword evidence="4" id="KW-1185">Reference proteome</keyword>
<feature type="compositionally biased region" description="Acidic residues" evidence="2">
    <location>
        <begin position="809"/>
        <end position="818"/>
    </location>
</feature>
<evidence type="ECO:0000313" key="3">
    <source>
        <dbReference type="EMBL" id="CAJ2501928.1"/>
    </source>
</evidence>
<name>A0AAI8VBQ1_9PEZI</name>